<protein>
    <submittedName>
        <fullName evidence="13">Metal resistance protein YCF1</fullName>
    </submittedName>
</protein>
<dbReference type="SUPFAM" id="SSF90123">
    <property type="entry name" value="ABC transporter transmembrane region"/>
    <property type="match status" value="2"/>
</dbReference>
<feature type="transmembrane region" description="Helical" evidence="10">
    <location>
        <begin position="1012"/>
        <end position="1032"/>
    </location>
</feature>
<evidence type="ECO:0000256" key="8">
    <source>
        <dbReference type="ARBA" id="ARBA00023136"/>
    </source>
</evidence>
<evidence type="ECO:0000256" key="1">
    <source>
        <dbReference type="ARBA" id="ARBA00004651"/>
    </source>
</evidence>
<dbReference type="Gene3D" id="1.20.1560.10">
    <property type="entry name" value="ABC transporter type 1, transmembrane domain"/>
    <property type="match status" value="2"/>
</dbReference>
<evidence type="ECO:0000256" key="3">
    <source>
        <dbReference type="ARBA" id="ARBA00022475"/>
    </source>
</evidence>
<keyword evidence="6" id="KW-0067">ATP-binding</keyword>
<evidence type="ECO:0000313" key="13">
    <source>
        <dbReference type="EMBL" id="TFB03540.1"/>
    </source>
</evidence>
<comment type="caution">
    <text evidence="13">The sequence shown here is derived from an EMBL/GenBank/DDBJ whole genome shotgun (WGS) entry which is preliminary data.</text>
</comment>
<dbReference type="InterPro" id="IPR017871">
    <property type="entry name" value="ABC_transporter-like_CS"/>
</dbReference>
<feature type="transmembrane region" description="Helical" evidence="10">
    <location>
        <begin position="106"/>
        <end position="125"/>
    </location>
</feature>
<dbReference type="SMART" id="SM00382">
    <property type="entry name" value="AAA"/>
    <property type="match status" value="2"/>
</dbReference>
<feature type="transmembrane region" description="Helical" evidence="10">
    <location>
        <begin position="1038"/>
        <end position="1054"/>
    </location>
</feature>
<keyword evidence="14" id="KW-1185">Reference proteome</keyword>
<dbReference type="CDD" id="cd18580">
    <property type="entry name" value="ABC_6TM_ABCC_D2"/>
    <property type="match status" value="1"/>
</dbReference>
<dbReference type="Proteomes" id="UP001642720">
    <property type="component" value="Unassembled WGS sequence"/>
</dbReference>
<feature type="transmembrane region" description="Helical" evidence="10">
    <location>
        <begin position="268"/>
        <end position="295"/>
    </location>
</feature>
<dbReference type="InterPro" id="IPR036640">
    <property type="entry name" value="ABC1_TM_sf"/>
</dbReference>
<dbReference type="InterPro" id="IPR044746">
    <property type="entry name" value="ABCC_6TM_D1"/>
</dbReference>
<keyword evidence="2" id="KW-0813">Transport</keyword>
<dbReference type="InterPro" id="IPR003439">
    <property type="entry name" value="ABC_transporter-like_ATP-bd"/>
</dbReference>
<gene>
    <name evidence="13" type="ORF">CCMA1212_004532</name>
</gene>
<evidence type="ECO:0000256" key="10">
    <source>
        <dbReference type="SAM" id="Phobius"/>
    </source>
</evidence>
<dbReference type="PROSITE" id="PS50893">
    <property type="entry name" value="ABC_TRANSPORTER_2"/>
    <property type="match status" value="2"/>
</dbReference>
<name>A0ABY2H7W7_9HYPO</name>
<feature type="domain" description="ABC transmembrane type-1" evidence="12">
    <location>
        <begin position="926"/>
        <end position="1181"/>
    </location>
</feature>
<dbReference type="InterPro" id="IPR011527">
    <property type="entry name" value="ABC1_TM_dom"/>
</dbReference>
<feature type="domain" description="ABC transporter" evidence="11">
    <location>
        <begin position="1220"/>
        <end position="1452"/>
    </location>
</feature>
<dbReference type="InterPro" id="IPR050173">
    <property type="entry name" value="ABC_transporter_C-like"/>
</dbReference>
<dbReference type="EMBL" id="PPTA01000005">
    <property type="protein sequence ID" value="TFB03540.1"/>
    <property type="molecule type" value="Genomic_DNA"/>
</dbReference>
<organism evidence="13 14">
    <name type="scientific">Trichoderma ghanense</name>
    <dbReference type="NCBI Taxonomy" id="65468"/>
    <lineage>
        <taxon>Eukaryota</taxon>
        <taxon>Fungi</taxon>
        <taxon>Dikarya</taxon>
        <taxon>Ascomycota</taxon>
        <taxon>Pezizomycotina</taxon>
        <taxon>Sordariomycetes</taxon>
        <taxon>Hypocreomycetidae</taxon>
        <taxon>Hypocreales</taxon>
        <taxon>Hypocreaceae</taxon>
        <taxon>Trichoderma</taxon>
    </lineage>
</organism>
<feature type="transmembrane region" description="Helical" evidence="10">
    <location>
        <begin position="414"/>
        <end position="435"/>
    </location>
</feature>
<evidence type="ECO:0000256" key="7">
    <source>
        <dbReference type="ARBA" id="ARBA00022989"/>
    </source>
</evidence>
<feature type="transmembrane region" description="Helical" evidence="10">
    <location>
        <begin position="906"/>
        <end position="931"/>
    </location>
</feature>
<evidence type="ECO:0000256" key="6">
    <source>
        <dbReference type="ARBA" id="ARBA00022840"/>
    </source>
</evidence>
<evidence type="ECO:0000256" key="5">
    <source>
        <dbReference type="ARBA" id="ARBA00022741"/>
    </source>
</evidence>
<feature type="transmembrane region" description="Helical" evidence="10">
    <location>
        <begin position="1123"/>
        <end position="1144"/>
    </location>
</feature>
<dbReference type="InterPro" id="IPR056227">
    <property type="entry name" value="TMD0_ABC"/>
</dbReference>
<feature type="transmembrane region" description="Helical" evidence="10">
    <location>
        <begin position="315"/>
        <end position="340"/>
    </location>
</feature>
<evidence type="ECO:0000256" key="9">
    <source>
        <dbReference type="ARBA" id="ARBA00023180"/>
    </source>
</evidence>
<dbReference type="GeneID" id="300576280"/>
<keyword evidence="5" id="KW-0547">Nucleotide-binding</keyword>
<evidence type="ECO:0000313" key="14">
    <source>
        <dbReference type="Proteomes" id="UP001642720"/>
    </source>
</evidence>
<keyword evidence="7 10" id="KW-1133">Transmembrane helix</keyword>
<dbReference type="PANTHER" id="PTHR24223">
    <property type="entry name" value="ATP-BINDING CASSETTE SUB-FAMILY C"/>
    <property type="match status" value="1"/>
</dbReference>
<dbReference type="InterPro" id="IPR044726">
    <property type="entry name" value="ABCC_6TM_D2"/>
</dbReference>
<dbReference type="CDD" id="cd03244">
    <property type="entry name" value="ABCC_MRP_domain2"/>
    <property type="match status" value="1"/>
</dbReference>
<dbReference type="Pfam" id="PF00005">
    <property type="entry name" value="ABC_tran"/>
    <property type="match status" value="2"/>
</dbReference>
<dbReference type="Pfam" id="PF24357">
    <property type="entry name" value="TMD0_ABC"/>
    <property type="match status" value="1"/>
</dbReference>
<sequence length="1461" mass="158731">MDISAPLCAATADAAFGPVVDAACRDGFDLTLVFEQSIFVLVPASLLVLAAPLRLMQLRKSSVKVTDNVSRAIKLSVTACLAALRLVLVALWATHDGPARLNGVSVAAASVSFASSLMSCALSYYEHARSLGPSSLLNVFLLVSLLLDAAVLRTVWLSLSTTVVSTAIQAVLTASFGLKTALLVLEAREKSGHVVGRQTLAPEETSGVYSRAVFAWVAPLLRTGFRRLLQPADLFPLDEKMGASGLNERFWWHWRKASPSTKANKHRLIFCCIISLRSALISVIVPRLALLAFTICQPLVLTRFLGFLNDETQPVNIGYGLLGAYGLVYLGIAATQALYWHQNGRCVTMLRGVLVSAVFARVTDVSVAAADGSAALTLMSSDVDVIGRAMREIHEFWANALQIGIATWLLSKQIGYAAAGPIIVSVLSLVATMFVSPLAGKYQVGWLEKTQRRVGITSAMIGHIKSIKMSGLSKHLFTTIASLRDQEITASKPFRVVGAVTSSVAQIPLLLSPVLAFAMFQGITAATGEVLDATRMFAALSLITLLAQPLFWVFEVVLDLSAALGAFGRIQAFLVEATREEYRIVETAEVLSSSATTGEDAGLIELHTLRPRTTRNLSPNIANTYTTAIEVEDATFAWSAERQVLSNVSFSLSRGQFALLIGPVASGKTTLLKGLLGEVPHSSGRVFLASSRLSWCEQAPWILNQSIRENIIGYSHFSQDLYDQTVKACELEDDFRQLPQGDLTVVGSKGLALSGGQKQRVALARAVYSRPRIALFDDAFSGLDNATSQRVFKSLFSSAGLFRRWGTTVVLATQTVEFLTSADLIIALGPDGTITEQGSLVQLQAAGGYVQALTASKLSTGEPSAGPDEIVSESRDRDTAPKVEYRAKTAEIKEDKRRQLGDSTVYKYYFGSIGTFFIVTLLGIEIVWAFLQSFPTVWLKFWTDSSDQGGGNSGYYLGVYAALQIIGVLWFALLIWFVLVVVAAKSGTSLHQRLLSAVVKFSQDIGILDNNLPLALVVTIASFFGVLARAGLLAASSYYVAISFPFLAALYYFLQRGYLRTSRQLRLLDLEEKAPVYTQFMETLTGLSTIRAFGWQKQAILKNHQLVDRSQKPFYLLIMVQRWLVLVLDLTTTALALLIVGFSVKLRGSVSVGLTGVSLVQLISMSETLNMLIQFWTSIETSIGAVARIKQFAEETPDESLLGEDREVPAHWPDRGHIVIRDLEASYDENGGIKALDRVTLDVKPGEKVGICGRTGSGKSSLLLALLRLLDPSSGTLTIDAIPLNTIPRDVIRSRLITVTQDQFVLPGTIRQNIDPSNSYSEEAIIVALHAVNLWTAIDSRGGLNATFEEDMLSHGQKQLFFLARALLKRDCGKVVLLDEASSSLDKETEQMVRTAIKTHFQSHTVISIAHHLDAILDFDRVVVMDKGRVVEVGSPRALLQSAGNGKFKALWEANGRGGLD</sequence>
<dbReference type="InterPro" id="IPR027417">
    <property type="entry name" value="P-loop_NTPase"/>
</dbReference>
<reference evidence="13 14" key="1">
    <citation type="submission" date="2018-01" db="EMBL/GenBank/DDBJ databases">
        <title>Genome characterization of the sugarcane-associated fungus Trichoderma ghanense CCMA-1212 and their application in lignocelulose bioconversion.</title>
        <authorList>
            <person name="Steindorff A.S."/>
            <person name="Mendes T.D."/>
            <person name="Vilela E.S.D."/>
            <person name="Rodrigues D.S."/>
            <person name="Formighieri E.F."/>
            <person name="Melo I.S."/>
            <person name="Favaro L.C.L."/>
        </authorList>
    </citation>
    <scope>NUCLEOTIDE SEQUENCE [LARGE SCALE GENOMIC DNA]</scope>
    <source>
        <strain evidence="13 14">CCMA-1212</strain>
    </source>
</reference>
<dbReference type="SUPFAM" id="SSF52540">
    <property type="entry name" value="P-loop containing nucleoside triphosphate hydrolases"/>
    <property type="match status" value="2"/>
</dbReference>
<dbReference type="CDD" id="cd03250">
    <property type="entry name" value="ABCC_MRP_domain1"/>
    <property type="match status" value="1"/>
</dbReference>
<keyword evidence="9" id="KW-0325">Glycoprotein</keyword>
<dbReference type="RefSeq" id="XP_073559741.1">
    <property type="nucleotide sequence ID" value="XM_073701830.1"/>
</dbReference>
<feature type="transmembrane region" description="Helical" evidence="10">
    <location>
        <begin position="494"/>
        <end position="516"/>
    </location>
</feature>
<evidence type="ECO:0000256" key="2">
    <source>
        <dbReference type="ARBA" id="ARBA00022448"/>
    </source>
</evidence>
<dbReference type="Pfam" id="PF00664">
    <property type="entry name" value="ABC_membrane"/>
    <property type="match status" value="1"/>
</dbReference>
<evidence type="ECO:0000256" key="4">
    <source>
        <dbReference type="ARBA" id="ARBA00022692"/>
    </source>
</evidence>
<feature type="transmembrane region" description="Helical" evidence="10">
    <location>
        <begin position="137"/>
        <end position="156"/>
    </location>
</feature>
<dbReference type="Gene3D" id="3.40.50.300">
    <property type="entry name" value="P-loop containing nucleotide triphosphate hydrolases"/>
    <property type="match status" value="2"/>
</dbReference>
<feature type="transmembrane region" description="Helical" evidence="10">
    <location>
        <begin position="38"/>
        <end position="55"/>
    </location>
</feature>
<feature type="transmembrane region" description="Helical" evidence="10">
    <location>
        <begin position="162"/>
        <end position="185"/>
    </location>
</feature>
<evidence type="ECO:0000259" key="12">
    <source>
        <dbReference type="PROSITE" id="PS50929"/>
    </source>
</evidence>
<evidence type="ECO:0000259" key="11">
    <source>
        <dbReference type="PROSITE" id="PS50893"/>
    </source>
</evidence>
<dbReference type="CDD" id="cd18579">
    <property type="entry name" value="ABC_6TM_ABCC_D1"/>
    <property type="match status" value="1"/>
</dbReference>
<keyword evidence="3" id="KW-1003">Cell membrane</keyword>
<dbReference type="InterPro" id="IPR003593">
    <property type="entry name" value="AAA+_ATPase"/>
</dbReference>
<dbReference type="PROSITE" id="PS00211">
    <property type="entry name" value="ABC_TRANSPORTER_1"/>
    <property type="match status" value="2"/>
</dbReference>
<feature type="domain" description="ABC transporter" evidence="11">
    <location>
        <begin position="629"/>
        <end position="856"/>
    </location>
</feature>
<keyword evidence="8 10" id="KW-0472">Membrane</keyword>
<proteinExistence type="predicted"/>
<comment type="subcellular location">
    <subcellularLocation>
        <location evidence="1">Cell membrane</location>
        <topology evidence="1">Multi-pass membrane protein</topology>
    </subcellularLocation>
</comment>
<accession>A0ABY2H7W7</accession>
<dbReference type="PROSITE" id="PS50929">
    <property type="entry name" value="ABC_TM1F"/>
    <property type="match status" value="2"/>
</dbReference>
<keyword evidence="4 10" id="KW-0812">Transmembrane</keyword>
<feature type="transmembrane region" description="Helical" evidence="10">
    <location>
        <begin position="75"/>
        <end position="94"/>
    </location>
</feature>
<dbReference type="PANTHER" id="PTHR24223:SF399">
    <property type="entry name" value="ABC TRANSPORTER ATNG"/>
    <property type="match status" value="1"/>
</dbReference>
<feature type="transmembrane region" description="Helical" evidence="10">
    <location>
        <begin position="955"/>
        <end position="984"/>
    </location>
</feature>
<feature type="domain" description="ABC transmembrane type-1" evidence="12">
    <location>
        <begin position="288"/>
        <end position="562"/>
    </location>
</feature>